<dbReference type="EMBL" id="LR215036">
    <property type="protein sequence ID" value="VEU74873.1"/>
    <property type="molecule type" value="Genomic_DNA"/>
</dbReference>
<evidence type="ECO:0000313" key="2">
    <source>
        <dbReference type="EMBL" id="VEU74873.1"/>
    </source>
</evidence>
<gene>
    <name evidence="2" type="primary">lhgO</name>
    <name evidence="2" type="ORF">NCTC10181_00742</name>
</gene>
<dbReference type="Pfam" id="PF01266">
    <property type="entry name" value="DAO"/>
    <property type="match status" value="1"/>
</dbReference>
<dbReference type="AlphaFoldDB" id="A0A449B2R4"/>
<evidence type="ECO:0000313" key="3">
    <source>
        <dbReference type="Proteomes" id="UP000290985"/>
    </source>
</evidence>
<organism evidence="2 3">
    <name type="scientific">Mycoplasmopsis citelli</name>
    <dbReference type="NCBI Taxonomy" id="171281"/>
    <lineage>
        <taxon>Bacteria</taxon>
        <taxon>Bacillati</taxon>
        <taxon>Mycoplasmatota</taxon>
        <taxon>Mycoplasmoidales</taxon>
        <taxon>Metamycoplasmataceae</taxon>
        <taxon>Mycoplasmopsis</taxon>
    </lineage>
</organism>
<dbReference type="InterPro" id="IPR006076">
    <property type="entry name" value="FAD-dep_OxRdtase"/>
</dbReference>
<dbReference type="InterPro" id="IPR052745">
    <property type="entry name" value="G3P_Oxidase/Oxidoreductase"/>
</dbReference>
<dbReference type="PANTHER" id="PTHR42720">
    <property type="entry name" value="GLYCEROL-3-PHOSPHATE DEHYDROGENASE"/>
    <property type="match status" value="1"/>
</dbReference>
<proteinExistence type="predicted"/>
<dbReference type="GO" id="GO:0003973">
    <property type="term" value="F:(S)-2-hydroxy-acid oxidase activity"/>
    <property type="evidence" value="ECO:0007669"/>
    <property type="project" value="UniProtKB-EC"/>
</dbReference>
<protein>
    <submittedName>
        <fullName evidence="2">Glycerol-3-phosphate dehydrogenase</fullName>
        <ecNumber evidence="2">1.1.3.15</ecNumber>
    </submittedName>
</protein>
<reference evidence="2 3" key="1">
    <citation type="submission" date="2019-01" db="EMBL/GenBank/DDBJ databases">
        <authorList>
            <consortium name="Pathogen Informatics"/>
        </authorList>
    </citation>
    <scope>NUCLEOTIDE SEQUENCE [LARGE SCALE GENOMIC DNA]</scope>
    <source>
        <strain evidence="2 3">NCTC10181</strain>
    </source>
</reference>
<dbReference type="PANTHER" id="PTHR42720:SF1">
    <property type="entry name" value="GLYCEROL 3-PHOSPHATE OXIDASE"/>
    <property type="match status" value="1"/>
</dbReference>
<keyword evidence="3" id="KW-1185">Reference proteome</keyword>
<feature type="domain" description="FAD dependent oxidoreductase" evidence="1">
    <location>
        <begin position="5"/>
        <end position="215"/>
    </location>
</feature>
<dbReference type="KEGG" id="mcit:NCTC10181_00742"/>
<accession>A0A449B2R4</accession>
<name>A0A449B2R4_9BACT</name>
<dbReference type="SUPFAM" id="SSF51905">
    <property type="entry name" value="FAD/NAD(P)-binding domain"/>
    <property type="match status" value="1"/>
</dbReference>
<dbReference type="Proteomes" id="UP000290985">
    <property type="component" value="Chromosome"/>
</dbReference>
<keyword evidence="2" id="KW-0560">Oxidoreductase</keyword>
<sequence length="224" mass="24751">MKKYDVAIIGAGIIGGSIAYELAQYDLDVIILEKNPKVANETSIGNSGLIHGGFDPEPHKIEAKLNLLGNQKWHNKWFKDLTFPRVKIDSMVLAFDNETEMEHVKMLYERGIENHLDPKDLAILTKEEVLKREPNVNPNVCGALLCTSSSAIHPVEATKALIGAAKQNGTTLKVNAKVTKIVYKDNLFEITVKDSETIYAKKVVDAAGHYADVIASENGFDDFK</sequence>
<dbReference type="EC" id="1.1.3.15" evidence="2"/>
<evidence type="ECO:0000259" key="1">
    <source>
        <dbReference type="Pfam" id="PF01266"/>
    </source>
</evidence>
<dbReference type="InterPro" id="IPR036188">
    <property type="entry name" value="FAD/NAD-bd_sf"/>
</dbReference>
<dbReference type="Gene3D" id="3.50.50.60">
    <property type="entry name" value="FAD/NAD(P)-binding domain"/>
    <property type="match status" value="2"/>
</dbReference>